<dbReference type="OrthoDB" id="204911at2759"/>
<dbReference type="Gene3D" id="3.40.50.11350">
    <property type="match status" value="1"/>
</dbReference>
<dbReference type="AlphaFoldDB" id="A0A8J2SUA6"/>
<accession>A0A8J2SUA6</accession>
<reference evidence="1" key="1">
    <citation type="submission" date="2021-11" db="EMBL/GenBank/DDBJ databases">
        <authorList>
            <consortium name="Genoscope - CEA"/>
            <person name="William W."/>
        </authorList>
    </citation>
    <scope>NUCLEOTIDE SEQUENCE</scope>
</reference>
<keyword evidence="2" id="KW-1185">Reference proteome</keyword>
<organism evidence="1 2">
    <name type="scientific">Pelagomonas calceolata</name>
    <dbReference type="NCBI Taxonomy" id="35677"/>
    <lineage>
        <taxon>Eukaryota</taxon>
        <taxon>Sar</taxon>
        <taxon>Stramenopiles</taxon>
        <taxon>Ochrophyta</taxon>
        <taxon>Pelagophyceae</taxon>
        <taxon>Pelagomonadales</taxon>
        <taxon>Pelagomonadaceae</taxon>
        <taxon>Pelagomonas</taxon>
    </lineage>
</organism>
<name>A0A8J2SUA6_9STRA</name>
<dbReference type="Proteomes" id="UP000789595">
    <property type="component" value="Unassembled WGS sequence"/>
</dbReference>
<evidence type="ECO:0000313" key="2">
    <source>
        <dbReference type="Proteomes" id="UP000789595"/>
    </source>
</evidence>
<dbReference type="EMBL" id="CAKKNE010000004">
    <property type="protein sequence ID" value="CAH0374881.1"/>
    <property type="molecule type" value="Genomic_DNA"/>
</dbReference>
<protein>
    <submittedName>
        <fullName evidence="1">Uncharacterized protein</fullName>
    </submittedName>
</protein>
<comment type="caution">
    <text evidence="1">The sequence shown here is derived from an EMBL/GenBank/DDBJ whole genome shotgun (WGS) entry which is preliminary data.</text>
</comment>
<evidence type="ECO:0000313" key="1">
    <source>
        <dbReference type="EMBL" id="CAH0374881.1"/>
    </source>
</evidence>
<proteinExistence type="predicted"/>
<gene>
    <name evidence="1" type="ORF">PECAL_4P21900</name>
</gene>
<sequence length="393" mass="43046">MMKLWLCAAAAATANYAEHSAERLQTQRDKCPWTAAIKNDGGGDEIAYERAPTGLADIFSSMLTAFWYATLARRPLAVHWPESINTVDIARRTQYNRPHRLNANETYFKRTTENFKANLERRITTGDWPRGRWTLSGNRGISGWLFANHRHALNASGVDARDAIHAAGCALYMLARPHVQAYEKTVAPLLAKLETAKKKGPVVCVHARTGLMPELRRVDNGKRTRPDDEMHGTRSSSITIDDVRGVVNCAQDAEREAGGAASWFIAADSASLRADFAEKFPGKILLADWAPDPFAAYQVGGGSRGGGRRRPRARAEPGQLREALARTFAEWYALSRCDHLVASRSGFSRTAAAVAVATRNATVRYVGRLDAPCRRADAGSSTERLLVEGGAGL</sequence>